<proteinExistence type="predicted"/>
<accession>A0A6A6M3Z4</accession>
<evidence type="ECO:0000313" key="1">
    <source>
        <dbReference type="EMBL" id="KAF2308014.1"/>
    </source>
</evidence>
<reference evidence="1 2" key="1">
    <citation type="journal article" date="2020" name="Mol. Plant">
        <title>The Chromosome-Based Rubber Tree Genome Provides New Insights into Spurge Genome Evolution and Rubber Biosynthesis.</title>
        <authorList>
            <person name="Liu J."/>
            <person name="Shi C."/>
            <person name="Shi C.C."/>
            <person name="Li W."/>
            <person name="Zhang Q.J."/>
            <person name="Zhang Y."/>
            <person name="Li K."/>
            <person name="Lu H.F."/>
            <person name="Shi C."/>
            <person name="Zhu S.T."/>
            <person name="Xiao Z.Y."/>
            <person name="Nan H."/>
            <person name="Yue Y."/>
            <person name="Zhu X.G."/>
            <person name="Wu Y."/>
            <person name="Hong X.N."/>
            <person name="Fan G.Y."/>
            <person name="Tong Y."/>
            <person name="Zhang D."/>
            <person name="Mao C.L."/>
            <person name="Liu Y.L."/>
            <person name="Hao S.J."/>
            <person name="Liu W.Q."/>
            <person name="Lv M.Q."/>
            <person name="Zhang H.B."/>
            <person name="Liu Y."/>
            <person name="Hu-Tang G.R."/>
            <person name="Wang J.P."/>
            <person name="Wang J.H."/>
            <person name="Sun Y.H."/>
            <person name="Ni S.B."/>
            <person name="Chen W.B."/>
            <person name="Zhang X.C."/>
            <person name="Jiao Y.N."/>
            <person name="Eichler E.E."/>
            <person name="Li G.H."/>
            <person name="Liu X."/>
            <person name="Gao L.Z."/>
        </authorList>
    </citation>
    <scope>NUCLEOTIDE SEQUENCE [LARGE SCALE GENOMIC DNA]</scope>
    <source>
        <strain evidence="2">cv. GT1</strain>
        <tissue evidence="1">Leaf</tissue>
    </source>
</reference>
<evidence type="ECO:0000313" key="2">
    <source>
        <dbReference type="Proteomes" id="UP000467840"/>
    </source>
</evidence>
<organism evidence="1 2">
    <name type="scientific">Hevea brasiliensis</name>
    <name type="common">Para rubber tree</name>
    <name type="synonym">Siphonia brasiliensis</name>
    <dbReference type="NCBI Taxonomy" id="3981"/>
    <lineage>
        <taxon>Eukaryota</taxon>
        <taxon>Viridiplantae</taxon>
        <taxon>Streptophyta</taxon>
        <taxon>Embryophyta</taxon>
        <taxon>Tracheophyta</taxon>
        <taxon>Spermatophyta</taxon>
        <taxon>Magnoliopsida</taxon>
        <taxon>eudicotyledons</taxon>
        <taxon>Gunneridae</taxon>
        <taxon>Pentapetalae</taxon>
        <taxon>rosids</taxon>
        <taxon>fabids</taxon>
        <taxon>Malpighiales</taxon>
        <taxon>Euphorbiaceae</taxon>
        <taxon>Crotonoideae</taxon>
        <taxon>Micrandreae</taxon>
        <taxon>Hevea</taxon>
    </lineage>
</organism>
<keyword evidence="2" id="KW-1185">Reference proteome</keyword>
<comment type="caution">
    <text evidence="1">The sequence shown here is derived from an EMBL/GenBank/DDBJ whole genome shotgun (WGS) entry which is preliminary data.</text>
</comment>
<dbReference type="Proteomes" id="UP000467840">
    <property type="component" value="Chromosome 9"/>
</dbReference>
<dbReference type="EMBL" id="JAAGAX010000008">
    <property type="protein sequence ID" value="KAF2308014.1"/>
    <property type="molecule type" value="Genomic_DNA"/>
</dbReference>
<gene>
    <name evidence="1" type="ORF">GH714_034359</name>
</gene>
<name>A0A6A6M3Z4_HEVBR</name>
<sequence>MGNGFMRLGEVLHKVPLRASSEKPKASLTVEKYSGQACGFDRTCPVVEIGGLITRTQLLQSPRLEAPRLEPVLRPVI</sequence>
<dbReference type="AlphaFoldDB" id="A0A6A6M3Z4"/>
<protein>
    <submittedName>
        <fullName evidence="1">Uncharacterized protein</fullName>
    </submittedName>
</protein>